<accession>A0A1M5EYW5</accession>
<dbReference type="Pfam" id="PF06439">
    <property type="entry name" value="3keto-disac_hyd"/>
    <property type="match status" value="1"/>
</dbReference>
<dbReference type="Proteomes" id="UP000184041">
    <property type="component" value="Unassembled WGS sequence"/>
</dbReference>
<protein>
    <recommendedName>
        <fullName evidence="2">3-keto-alpha-glucoside-1,2-lyase/3-keto-2-hydroxy-glucal hydratase domain-containing protein</fullName>
    </recommendedName>
</protein>
<reference evidence="3 4" key="1">
    <citation type="submission" date="2016-11" db="EMBL/GenBank/DDBJ databases">
        <authorList>
            <person name="Jaros S."/>
            <person name="Januszkiewicz K."/>
            <person name="Wedrychowicz H."/>
        </authorList>
    </citation>
    <scope>NUCLEOTIDE SEQUENCE [LARGE SCALE GENOMIC DNA]</scope>
    <source>
        <strain evidence="3 4">DSM 21986</strain>
    </source>
</reference>
<evidence type="ECO:0000259" key="2">
    <source>
        <dbReference type="Pfam" id="PF06439"/>
    </source>
</evidence>
<evidence type="ECO:0000256" key="1">
    <source>
        <dbReference type="SAM" id="SignalP"/>
    </source>
</evidence>
<dbReference type="STRING" id="1194090.SAMN05443144_1149"/>
<feature type="signal peptide" evidence="1">
    <location>
        <begin position="1"/>
        <end position="26"/>
    </location>
</feature>
<keyword evidence="1" id="KW-0732">Signal</keyword>
<dbReference type="GO" id="GO:0016787">
    <property type="term" value="F:hydrolase activity"/>
    <property type="evidence" value="ECO:0007669"/>
    <property type="project" value="InterPro"/>
</dbReference>
<evidence type="ECO:0000313" key="4">
    <source>
        <dbReference type="Proteomes" id="UP000184041"/>
    </source>
</evidence>
<gene>
    <name evidence="3" type="ORF">SAMN05443144_1149</name>
</gene>
<proteinExistence type="predicted"/>
<dbReference type="Gene3D" id="2.60.120.560">
    <property type="entry name" value="Exo-inulinase, domain 1"/>
    <property type="match status" value="1"/>
</dbReference>
<dbReference type="EMBL" id="FQUS01000014">
    <property type="protein sequence ID" value="SHF84408.1"/>
    <property type="molecule type" value="Genomic_DNA"/>
</dbReference>
<dbReference type="PROSITE" id="PS51257">
    <property type="entry name" value="PROKAR_LIPOPROTEIN"/>
    <property type="match status" value="1"/>
</dbReference>
<dbReference type="InterPro" id="IPR010496">
    <property type="entry name" value="AL/BT2_dom"/>
</dbReference>
<evidence type="ECO:0000313" key="3">
    <source>
        <dbReference type="EMBL" id="SHF84408.1"/>
    </source>
</evidence>
<keyword evidence="4" id="KW-1185">Reference proteome</keyword>
<organism evidence="3 4">
    <name type="scientific">Fodinibius roseus</name>
    <dbReference type="NCBI Taxonomy" id="1194090"/>
    <lineage>
        <taxon>Bacteria</taxon>
        <taxon>Pseudomonadati</taxon>
        <taxon>Balneolota</taxon>
        <taxon>Balneolia</taxon>
        <taxon>Balneolales</taxon>
        <taxon>Balneolaceae</taxon>
        <taxon>Fodinibius</taxon>
    </lineage>
</organism>
<sequence>MNAMKFLSVLSLSLGLLITSSCMSQAQHNELSEEEKDEGWTLLFDGETTDRWRGYNKEAFPEQGWTLEEGNLVVLSDGGGGDIITRQKYGDFELKLEWKAAKGANGGIFYRAMEQPTQPIYWSAPEVQILDNENHPDAERGENGNRKAGSLYDLIPAQPQNTNPFGQWNSVKIVADGSNIEHWQNGEKVVEYELWTNEWYEMIRNSKFREHPEFGDAREGYIGLQDHGNRIEFRNIKVKELE</sequence>
<feature type="chain" id="PRO_5012364067" description="3-keto-alpha-glucoside-1,2-lyase/3-keto-2-hydroxy-glucal hydratase domain-containing protein" evidence="1">
    <location>
        <begin position="27"/>
        <end position="242"/>
    </location>
</feature>
<name>A0A1M5EYW5_9BACT</name>
<dbReference type="AlphaFoldDB" id="A0A1M5EYW5"/>
<feature type="domain" description="3-keto-alpha-glucoside-1,2-lyase/3-keto-2-hydroxy-glucal hydratase" evidence="2">
    <location>
        <begin position="39"/>
        <end position="239"/>
    </location>
</feature>